<dbReference type="EMBL" id="AP015030">
    <property type="protein sequence ID" value="BAW26746.1"/>
    <property type="molecule type" value="Genomic_DNA"/>
</dbReference>
<geneLocation type="plasmid" evidence="3">
    <name>pkf715a dna</name>
</geneLocation>
<dbReference type="AlphaFoldDB" id="A0A1L7NMP1"/>
<organism evidence="2 3">
    <name type="scientific">Pseudomonas putida</name>
    <name type="common">Arthrobacter siderocapsulatus</name>
    <dbReference type="NCBI Taxonomy" id="303"/>
    <lineage>
        <taxon>Bacteria</taxon>
        <taxon>Pseudomonadati</taxon>
        <taxon>Pseudomonadota</taxon>
        <taxon>Gammaproteobacteria</taxon>
        <taxon>Pseudomonadales</taxon>
        <taxon>Pseudomonadaceae</taxon>
        <taxon>Pseudomonas</taxon>
    </lineage>
</organism>
<sequence length="81" mass="9306">MNTQAAIKPRPSQQRYWVQDKTRLCRMTMGAEYADEAARDGFREVTLDEQESFREATHAAKANGWKPGSRKPFESFLPADQ</sequence>
<proteinExistence type="predicted"/>
<evidence type="ECO:0000256" key="1">
    <source>
        <dbReference type="SAM" id="MobiDB-lite"/>
    </source>
</evidence>
<dbReference type="Proteomes" id="UP000218731">
    <property type="component" value="Plasmid pKF715A"/>
</dbReference>
<dbReference type="RefSeq" id="WP_045632725.1">
    <property type="nucleotide sequence ID" value="NZ_AP015030.1"/>
</dbReference>
<evidence type="ECO:0000313" key="3">
    <source>
        <dbReference type="Proteomes" id="UP000218731"/>
    </source>
</evidence>
<gene>
    <name evidence="2" type="ORF">KF715C_pA2410</name>
</gene>
<name>A0A1L7NMP1_PSEPU</name>
<feature type="region of interest" description="Disordered" evidence="1">
    <location>
        <begin position="56"/>
        <end position="81"/>
    </location>
</feature>
<reference evidence="2 3" key="1">
    <citation type="submission" date="2015-11" db="EMBL/GenBank/DDBJ databases">
        <title>Complete genome sequencing of a biphenyl-degrading bacterium, Pseudomonas putida KF715 (=NBRC110667).</title>
        <authorList>
            <person name="Suenaga H."/>
            <person name="Fujihara N."/>
            <person name="Watanabe T."/>
            <person name="Hirose J."/>
            <person name="Kimura N."/>
            <person name="Yamazoe A."/>
            <person name="Hosoyama A."/>
            <person name="Shimodaira J."/>
            <person name="Furukawa K."/>
        </authorList>
    </citation>
    <scope>NUCLEOTIDE SEQUENCE [LARGE SCALE GENOMIC DNA]</scope>
    <source>
        <strain evidence="2 3">KF715</strain>
        <plasmid evidence="3">Plasmid pkf715a dna</plasmid>
    </source>
</reference>
<keyword evidence="2" id="KW-0614">Plasmid</keyword>
<protein>
    <submittedName>
        <fullName evidence="2">Uncharacterized protein</fullName>
    </submittedName>
</protein>
<evidence type="ECO:0000313" key="2">
    <source>
        <dbReference type="EMBL" id="BAW26746.1"/>
    </source>
</evidence>
<accession>A0A1L7NMP1</accession>